<feature type="compositionally biased region" description="Pro residues" evidence="7">
    <location>
        <begin position="27"/>
        <end position="38"/>
    </location>
</feature>
<dbReference type="AlphaFoldDB" id="A0A6G1I4V4"/>
<keyword evidence="3" id="KW-0677">Repeat</keyword>
<dbReference type="EMBL" id="ML996690">
    <property type="protein sequence ID" value="KAF2403087.1"/>
    <property type="molecule type" value="Genomic_DNA"/>
</dbReference>
<evidence type="ECO:0000256" key="1">
    <source>
        <dbReference type="ARBA" id="ARBA00004325"/>
    </source>
</evidence>
<evidence type="ECO:0000313" key="9">
    <source>
        <dbReference type="EMBL" id="KAF2403087.1"/>
    </source>
</evidence>
<proteinExistence type="predicted"/>
<comment type="subcellular location">
    <subcellularLocation>
        <location evidence="1">Mitochondrion membrane</location>
    </subcellularLocation>
</comment>
<evidence type="ECO:0000256" key="2">
    <source>
        <dbReference type="ARBA" id="ARBA00022692"/>
    </source>
</evidence>
<sequence length="530" mass="56799">MERDSGPYASFRTSTSRDAPNPLRPYYIPPSIGPPPEPLANVTQHAAATKIPPPSSKPDLRSSARDLLSDLDYETYLPEKDSGSLADVTKRLLDQAVWNYTSILLAQPFEVAKIVLQCHLAGGTESLPVPTHANGQQSYAAYGDNRVSDYLSEEDSDSEAPSYFASTAPYETPSSPRSTRRRNPPNRSHSATPTPSSQHFAHAIELRRSDSLLEVISQLWSKEGAWGIWKGTNSTFVYNVLLKTIETWTRSLLSALMNLPDAGLVGHSAHAAHLGGPHILDSPSPLASIGVVVAAAGIAGLLLAPLDMVRTRLILTSTSSPPRALLPSLRSLPSRTVPPALVPITLLHSTLPPLLSSCAPFFLRSWLHIDPTLTPLTYSLSSFCTSLSELFLKLPLETVLRRGHIAVLSQPTPKRAMGILPSNEVPAGPLRTIVPVGPYRGVWGTVWYIVREEGYSRPQNGVAALGTSTPVGIQSGRQTPVSAGGMGAMLPPPRRGQGVKGLWRGWRVGFWGLVGVWGAGALGGAGGGEF</sequence>
<keyword evidence="2 8" id="KW-0812">Transmembrane</keyword>
<dbReference type="GO" id="GO:0031966">
    <property type="term" value="C:mitochondrial membrane"/>
    <property type="evidence" value="ECO:0007669"/>
    <property type="project" value="UniProtKB-SubCell"/>
</dbReference>
<dbReference type="PANTHER" id="PTHR24089">
    <property type="entry name" value="SOLUTE CARRIER FAMILY 25"/>
    <property type="match status" value="1"/>
</dbReference>
<keyword evidence="10" id="KW-1185">Reference proteome</keyword>
<feature type="compositionally biased region" description="Polar residues" evidence="7">
    <location>
        <begin position="189"/>
        <end position="199"/>
    </location>
</feature>
<evidence type="ECO:0000313" key="10">
    <source>
        <dbReference type="Proteomes" id="UP000799640"/>
    </source>
</evidence>
<feature type="region of interest" description="Disordered" evidence="7">
    <location>
        <begin position="150"/>
        <end position="199"/>
    </location>
</feature>
<reference evidence="9" key="1">
    <citation type="journal article" date="2020" name="Stud. Mycol.">
        <title>101 Dothideomycetes genomes: a test case for predicting lifestyles and emergence of pathogens.</title>
        <authorList>
            <person name="Haridas S."/>
            <person name="Albert R."/>
            <person name="Binder M."/>
            <person name="Bloem J."/>
            <person name="Labutti K."/>
            <person name="Salamov A."/>
            <person name="Andreopoulos B."/>
            <person name="Baker S."/>
            <person name="Barry K."/>
            <person name="Bills G."/>
            <person name="Bluhm B."/>
            <person name="Cannon C."/>
            <person name="Castanera R."/>
            <person name="Culley D."/>
            <person name="Daum C."/>
            <person name="Ezra D."/>
            <person name="Gonzalez J."/>
            <person name="Henrissat B."/>
            <person name="Kuo A."/>
            <person name="Liang C."/>
            <person name="Lipzen A."/>
            <person name="Lutzoni F."/>
            <person name="Magnuson J."/>
            <person name="Mondo S."/>
            <person name="Nolan M."/>
            <person name="Ohm R."/>
            <person name="Pangilinan J."/>
            <person name="Park H.-J."/>
            <person name="Ramirez L."/>
            <person name="Alfaro M."/>
            <person name="Sun H."/>
            <person name="Tritt A."/>
            <person name="Yoshinaga Y."/>
            <person name="Zwiers L.-H."/>
            <person name="Turgeon B."/>
            <person name="Goodwin S."/>
            <person name="Spatafora J."/>
            <person name="Crous P."/>
            <person name="Grigoriev I."/>
        </authorList>
    </citation>
    <scope>NUCLEOTIDE SEQUENCE</scope>
    <source>
        <strain evidence="9">CBS 262.69</strain>
    </source>
</reference>
<evidence type="ECO:0000256" key="7">
    <source>
        <dbReference type="SAM" id="MobiDB-lite"/>
    </source>
</evidence>
<evidence type="ECO:0000256" key="8">
    <source>
        <dbReference type="SAM" id="Phobius"/>
    </source>
</evidence>
<name>A0A6G1I4V4_9PEZI</name>
<keyword evidence="4" id="KW-0496">Mitochondrion</keyword>
<feature type="transmembrane region" description="Helical" evidence="8">
    <location>
        <begin position="286"/>
        <end position="306"/>
    </location>
</feature>
<evidence type="ECO:0000256" key="6">
    <source>
        <dbReference type="ARBA" id="ARBA00023136"/>
    </source>
</evidence>
<keyword evidence="4" id="KW-0999">Mitochondrion inner membrane</keyword>
<keyword evidence="6 8" id="KW-0472">Membrane</keyword>
<feature type="region of interest" description="Disordered" evidence="7">
    <location>
        <begin position="1"/>
        <end position="62"/>
    </location>
</feature>
<evidence type="ECO:0000256" key="5">
    <source>
        <dbReference type="ARBA" id="ARBA00022989"/>
    </source>
</evidence>
<gene>
    <name evidence="9" type="ORF">EJ06DRAFT_541845</name>
</gene>
<dbReference type="Proteomes" id="UP000799640">
    <property type="component" value="Unassembled WGS sequence"/>
</dbReference>
<dbReference type="Gene3D" id="1.50.40.10">
    <property type="entry name" value="Mitochondrial carrier domain"/>
    <property type="match status" value="1"/>
</dbReference>
<evidence type="ECO:0000256" key="3">
    <source>
        <dbReference type="ARBA" id="ARBA00022737"/>
    </source>
</evidence>
<accession>A0A6G1I4V4</accession>
<evidence type="ECO:0000256" key="4">
    <source>
        <dbReference type="ARBA" id="ARBA00022792"/>
    </source>
</evidence>
<keyword evidence="5 8" id="KW-1133">Transmembrane helix</keyword>
<dbReference type="OrthoDB" id="77989at2759"/>
<dbReference type="InterPro" id="IPR023395">
    <property type="entry name" value="MCP_dom_sf"/>
</dbReference>
<dbReference type="SUPFAM" id="SSF103506">
    <property type="entry name" value="Mitochondrial carrier"/>
    <property type="match status" value="1"/>
</dbReference>
<protein>
    <submittedName>
        <fullName evidence="9">Mitochondrial carrier</fullName>
    </submittedName>
</protein>
<organism evidence="9 10">
    <name type="scientific">Trichodelitschia bisporula</name>
    <dbReference type="NCBI Taxonomy" id="703511"/>
    <lineage>
        <taxon>Eukaryota</taxon>
        <taxon>Fungi</taxon>
        <taxon>Dikarya</taxon>
        <taxon>Ascomycota</taxon>
        <taxon>Pezizomycotina</taxon>
        <taxon>Dothideomycetes</taxon>
        <taxon>Dothideomycetes incertae sedis</taxon>
        <taxon>Phaeotrichales</taxon>
        <taxon>Phaeotrichaceae</taxon>
        <taxon>Trichodelitschia</taxon>
    </lineage>
</organism>